<name>A0ABV0U350_9TELE</name>
<gene>
    <name evidence="1" type="ORF">ILYODFUR_030027</name>
</gene>
<dbReference type="Proteomes" id="UP001482620">
    <property type="component" value="Unassembled WGS sequence"/>
</dbReference>
<comment type="caution">
    <text evidence="1">The sequence shown here is derived from an EMBL/GenBank/DDBJ whole genome shotgun (WGS) entry which is preliminary data.</text>
</comment>
<organism evidence="1 2">
    <name type="scientific">Ilyodon furcidens</name>
    <name type="common">goldbreast splitfin</name>
    <dbReference type="NCBI Taxonomy" id="33524"/>
    <lineage>
        <taxon>Eukaryota</taxon>
        <taxon>Metazoa</taxon>
        <taxon>Chordata</taxon>
        <taxon>Craniata</taxon>
        <taxon>Vertebrata</taxon>
        <taxon>Euteleostomi</taxon>
        <taxon>Actinopterygii</taxon>
        <taxon>Neopterygii</taxon>
        <taxon>Teleostei</taxon>
        <taxon>Neoteleostei</taxon>
        <taxon>Acanthomorphata</taxon>
        <taxon>Ovalentaria</taxon>
        <taxon>Atherinomorphae</taxon>
        <taxon>Cyprinodontiformes</taxon>
        <taxon>Goodeidae</taxon>
        <taxon>Ilyodon</taxon>
    </lineage>
</organism>
<evidence type="ECO:0000313" key="2">
    <source>
        <dbReference type="Proteomes" id="UP001482620"/>
    </source>
</evidence>
<keyword evidence="2" id="KW-1185">Reference proteome</keyword>
<protein>
    <submittedName>
        <fullName evidence="1">Uncharacterized protein</fullName>
    </submittedName>
</protein>
<evidence type="ECO:0000313" key="1">
    <source>
        <dbReference type="EMBL" id="MEQ2238117.1"/>
    </source>
</evidence>
<accession>A0ABV0U350</accession>
<reference evidence="1 2" key="1">
    <citation type="submission" date="2021-06" db="EMBL/GenBank/DDBJ databases">
        <authorList>
            <person name="Palmer J.M."/>
        </authorList>
    </citation>
    <scope>NUCLEOTIDE SEQUENCE [LARGE SCALE GENOMIC DNA]</scope>
    <source>
        <strain evidence="2">if_2019</strain>
        <tissue evidence="1">Muscle</tissue>
    </source>
</reference>
<sequence length="137" mass="14937">MVNTSVNLPKYTKSDCKIAPHFTCPACPPSKAIHHLEEFACTARLPVSLSLGCLLTSSQNKHTHLQVSLKLLPLPLRTTCLIVTALLSLVSRSLKPDGYGILTLPKNTISINLFKPFLSLWCAALESPSSESIMTHI</sequence>
<dbReference type="EMBL" id="JAHRIQ010050720">
    <property type="protein sequence ID" value="MEQ2238117.1"/>
    <property type="molecule type" value="Genomic_DNA"/>
</dbReference>
<proteinExistence type="predicted"/>